<dbReference type="KEGG" id="fal:FRAAL1801"/>
<accession>Q0RPS7</accession>
<dbReference type="GO" id="GO:0016740">
    <property type="term" value="F:transferase activity"/>
    <property type="evidence" value="ECO:0007669"/>
    <property type="project" value="UniProtKB-KW"/>
</dbReference>
<evidence type="ECO:0000313" key="4">
    <source>
        <dbReference type="Proteomes" id="UP000000657"/>
    </source>
</evidence>
<dbReference type="EMBL" id="CT573213">
    <property type="protein sequence ID" value="CAJ60453.1"/>
    <property type="molecule type" value="Genomic_DNA"/>
</dbReference>
<dbReference type="PANTHER" id="PTHR43861">
    <property type="entry name" value="TRANS-ACONITATE 2-METHYLTRANSFERASE-RELATED"/>
    <property type="match status" value="1"/>
</dbReference>
<dbReference type="CDD" id="cd02440">
    <property type="entry name" value="AdoMet_MTases"/>
    <property type="match status" value="1"/>
</dbReference>
<dbReference type="InterPro" id="IPR029063">
    <property type="entry name" value="SAM-dependent_MTases_sf"/>
</dbReference>
<dbReference type="AlphaFoldDB" id="Q0RPS7"/>
<dbReference type="RefSeq" id="WP_011602982.1">
    <property type="nucleotide sequence ID" value="NC_008278.1"/>
</dbReference>
<dbReference type="SUPFAM" id="SSF53335">
    <property type="entry name" value="S-adenosyl-L-methionine-dependent methyltransferases"/>
    <property type="match status" value="1"/>
</dbReference>
<dbReference type="Pfam" id="PF13649">
    <property type="entry name" value="Methyltransf_25"/>
    <property type="match status" value="1"/>
</dbReference>
<protein>
    <recommendedName>
        <fullName evidence="2">Methyltransferase domain-containing protein</fullName>
    </recommendedName>
</protein>
<reference evidence="3 4" key="1">
    <citation type="journal article" date="2007" name="Genome Res.">
        <title>Genome characteristics of facultatively symbiotic Frankia sp. strains reflect host range and host plant biogeography.</title>
        <authorList>
            <person name="Normand P."/>
            <person name="Lapierre P."/>
            <person name="Tisa L.S."/>
            <person name="Gogarten J.P."/>
            <person name="Alloisio N."/>
            <person name="Bagnarol E."/>
            <person name="Bassi C.A."/>
            <person name="Berry A.M."/>
            <person name="Bickhart D.M."/>
            <person name="Choisne N."/>
            <person name="Couloux A."/>
            <person name="Cournoyer B."/>
            <person name="Cruveiller S."/>
            <person name="Daubin V."/>
            <person name="Demange N."/>
            <person name="Francino M.P."/>
            <person name="Goltsman E."/>
            <person name="Huang Y."/>
            <person name="Kopp O.R."/>
            <person name="Labarre L."/>
            <person name="Lapidus A."/>
            <person name="Lavire C."/>
            <person name="Marechal J."/>
            <person name="Martinez M."/>
            <person name="Mastronunzio J.E."/>
            <person name="Mullin B.C."/>
            <person name="Niemann J."/>
            <person name="Pujic P."/>
            <person name="Rawnsley T."/>
            <person name="Rouy Z."/>
            <person name="Schenowitz C."/>
            <person name="Sellstedt A."/>
            <person name="Tavares F."/>
            <person name="Tomkins J.P."/>
            <person name="Vallenet D."/>
            <person name="Valverde C."/>
            <person name="Wall L.G."/>
            <person name="Wang Y."/>
            <person name="Medigue C."/>
            <person name="Benson D.R."/>
        </authorList>
    </citation>
    <scope>NUCLEOTIDE SEQUENCE [LARGE SCALE GENOMIC DNA]</scope>
    <source>
        <strain evidence="4">DSM 45986 / CECT 9034 / ACN14a</strain>
    </source>
</reference>
<proteinExistence type="predicted"/>
<dbReference type="STRING" id="326424.FRAAL1801"/>
<evidence type="ECO:0000256" key="1">
    <source>
        <dbReference type="ARBA" id="ARBA00022679"/>
    </source>
</evidence>
<dbReference type="Gene3D" id="3.40.50.150">
    <property type="entry name" value="Vaccinia Virus protein VP39"/>
    <property type="match status" value="1"/>
</dbReference>
<dbReference type="InterPro" id="IPR041698">
    <property type="entry name" value="Methyltransf_25"/>
</dbReference>
<organism evidence="3 4">
    <name type="scientific">Frankia alni (strain DSM 45986 / CECT 9034 / ACN14a)</name>
    <dbReference type="NCBI Taxonomy" id="326424"/>
    <lineage>
        <taxon>Bacteria</taxon>
        <taxon>Bacillati</taxon>
        <taxon>Actinomycetota</taxon>
        <taxon>Actinomycetes</taxon>
        <taxon>Frankiales</taxon>
        <taxon>Frankiaceae</taxon>
        <taxon>Frankia</taxon>
    </lineage>
</organism>
<evidence type="ECO:0000259" key="2">
    <source>
        <dbReference type="Pfam" id="PF13649"/>
    </source>
</evidence>
<dbReference type="HOGENOM" id="CLU_093181_0_0_11"/>
<sequence>MNAAIWERHARARIAAGDLHRSPGPSRFVWTCSDTGDPGPALLGDIAGRRVVELGCGTGDNLAHLVDHCGARGLGIDAAPSQIRRAQARWPHLDVQVTGAARYLLTAAEPIDVCYSVFGAVGLTPALPLIALIRRRLTPGGLLAFSVRSTDRQRATPATPEACIHWHAHPPATWTRLLSRHGFVDIRVRHADSDLSPHTLIITARADPDW</sequence>
<keyword evidence="4" id="KW-1185">Reference proteome</keyword>
<name>Q0RPS7_FRAAA</name>
<feature type="domain" description="Methyltransferase" evidence="2">
    <location>
        <begin position="51"/>
        <end position="141"/>
    </location>
</feature>
<dbReference type="eggNOG" id="COG4106">
    <property type="taxonomic scope" value="Bacteria"/>
</dbReference>
<gene>
    <name evidence="3" type="ordered locus">FRAAL1801</name>
</gene>
<keyword evidence="1" id="KW-0808">Transferase</keyword>
<dbReference type="Proteomes" id="UP000000657">
    <property type="component" value="Chromosome"/>
</dbReference>
<evidence type="ECO:0000313" key="3">
    <source>
        <dbReference type="EMBL" id="CAJ60453.1"/>
    </source>
</evidence>